<proteinExistence type="predicted"/>
<gene>
    <name evidence="7" type="primary">jg15623</name>
    <name evidence="7" type="ORF">PAEG_LOCUS17863</name>
</gene>
<evidence type="ECO:0000313" key="7">
    <source>
        <dbReference type="EMBL" id="CAH2241426.1"/>
    </source>
</evidence>
<dbReference type="InterPro" id="IPR020846">
    <property type="entry name" value="MFS_dom"/>
</dbReference>
<evidence type="ECO:0000256" key="5">
    <source>
        <dbReference type="SAM" id="Phobius"/>
    </source>
</evidence>
<dbReference type="InterPro" id="IPR005828">
    <property type="entry name" value="MFS_sugar_transport-like"/>
</dbReference>
<feature type="transmembrane region" description="Helical" evidence="5">
    <location>
        <begin position="31"/>
        <end position="51"/>
    </location>
</feature>
<keyword evidence="3 5" id="KW-1133">Transmembrane helix</keyword>
<evidence type="ECO:0000259" key="6">
    <source>
        <dbReference type="PROSITE" id="PS50850"/>
    </source>
</evidence>
<protein>
    <submittedName>
        <fullName evidence="7">Jg15623 protein</fullName>
    </submittedName>
</protein>
<sequence>MEEQKEENEKVNLDEILQNEIGQIGWFQLRLVLLAGVVVIFIGWGTSEYLFTAARIPTRCYIPECEGQDARQFSPPWILNAVPASGSSFDSCRRFYPINSSNSMTEDCPNEKFNRQRIVNCEEYVYENTNTAVYDFSLACDEWRRTLIGSARTLGTLASLPITGFVSDRFGRRFAIVLSGFNAAWLGLIRYWSYTYVGFVMSEFAESMFGSGGFSSSYILIMEMTGPKYRVMAGAILNTFFAVGQMTTGLLAWAIPDWRNLTLALYVPQFLIIVYIWVIPESVRWNISKGRYRDAENLLKEAARVNKKKLSDKSLHALRHRADEEKKSKESQEEESLIEAWLPMLVFNNKAILLRTIVSPVWWITLTFVYYGLSINSVNMVGNRYLNFILVSAVEIPGYWTAVFLLGKIGRKPVLIGAYWMCAFCQIAYIFVPHGFTNVALAIYVIGKYSISLVITSLYVYTAELYPTKYRHRLFAFSSMIGRIGSVLAPLTPAFGEAVWVNLPFTMFAGFAMLSGFLVFITPETLGTKLPDTMEEASNIGVKKT</sequence>
<dbReference type="SUPFAM" id="SSF103473">
    <property type="entry name" value="MFS general substrate transporter"/>
    <property type="match status" value="1"/>
</dbReference>
<organism evidence="7 8">
    <name type="scientific">Pararge aegeria aegeria</name>
    <dbReference type="NCBI Taxonomy" id="348720"/>
    <lineage>
        <taxon>Eukaryota</taxon>
        <taxon>Metazoa</taxon>
        <taxon>Ecdysozoa</taxon>
        <taxon>Arthropoda</taxon>
        <taxon>Hexapoda</taxon>
        <taxon>Insecta</taxon>
        <taxon>Pterygota</taxon>
        <taxon>Neoptera</taxon>
        <taxon>Endopterygota</taxon>
        <taxon>Lepidoptera</taxon>
        <taxon>Glossata</taxon>
        <taxon>Ditrysia</taxon>
        <taxon>Papilionoidea</taxon>
        <taxon>Nymphalidae</taxon>
        <taxon>Satyrinae</taxon>
        <taxon>Satyrini</taxon>
        <taxon>Parargina</taxon>
        <taxon>Pararge</taxon>
    </lineage>
</organism>
<dbReference type="AlphaFoldDB" id="A0A8S4RSP2"/>
<keyword evidence="2 5" id="KW-0812">Transmembrane</keyword>
<dbReference type="OrthoDB" id="2261376at2759"/>
<feature type="transmembrane region" description="Helical" evidence="5">
    <location>
        <begin position="385"/>
        <end position="407"/>
    </location>
</feature>
<feature type="transmembrane region" description="Helical" evidence="5">
    <location>
        <begin position="498"/>
        <end position="521"/>
    </location>
</feature>
<feature type="domain" description="Major facilitator superfamily (MFS) profile" evidence="6">
    <location>
        <begin position="31"/>
        <end position="527"/>
    </location>
</feature>
<dbReference type="InterPro" id="IPR005829">
    <property type="entry name" value="Sugar_transporter_CS"/>
</dbReference>
<evidence type="ECO:0000256" key="1">
    <source>
        <dbReference type="ARBA" id="ARBA00004141"/>
    </source>
</evidence>
<dbReference type="InterPro" id="IPR036259">
    <property type="entry name" value="MFS_trans_sf"/>
</dbReference>
<dbReference type="PROSITE" id="PS50850">
    <property type="entry name" value="MFS"/>
    <property type="match status" value="1"/>
</dbReference>
<name>A0A8S4RSP2_9NEOP</name>
<dbReference type="GO" id="GO:0022857">
    <property type="term" value="F:transmembrane transporter activity"/>
    <property type="evidence" value="ECO:0007669"/>
    <property type="project" value="InterPro"/>
</dbReference>
<feature type="transmembrane region" description="Helical" evidence="5">
    <location>
        <begin position="261"/>
        <end position="279"/>
    </location>
</feature>
<keyword evidence="8" id="KW-1185">Reference proteome</keyword>
<evidence type="ECO:0000256" key="3">
    <source>
        <dbReference type="ARBA" id="ARBA00022989"/>
    </source>
</evidence>
<feature type="transmembrane region" description="Helical" evidence="5">
    <location>
        <begin position="438"/>
        <end position="462"/>
    </location>
</feature>
<dbReference type="Pfam" id="PF00083">
    <property type="entry name" value="Sugar_tr"/>
    <property type="match status" value="1"/>
</dbReference>
<feature type="transmembrane region" description="Helical" evidence="5">
    <location>
        <begin position="474"/>
        <end position="492"/>
    </location>
</feature>
<feature type="transmembrane region" description="Helical" evidence="5">
    <location>
        <begin position="352"/>
        <end position="373"/>
    </location>
</feature>
<keyword evidence="4 5" id="KW-0472">Membrane</keyword>
<dbReference type="GO" id="GO:0016020">
    <property type="term" value="C:membrane"/>
    <property type="evidence" value="ECO:0007669"/>
    <property type="project" value="UniProtKB-SubCell"/>
</dbReference>
<dbReference type="Proteomes" id="UP000838756">
    <property type="component" value="Unassembled WGS sequence"/>
</dbReference>
<evidence type="ECO:0000313" key="8">
    <source>
        <dbReference type="Proteomes" id="UP000838756"/>
    </source>
</evidence>
<comment type="caution">
    <text evidence="7">The sequence shown here is derived from an EMBL/GenBank/DDBJ whole genome shotgun (WGS) entry which is preliminary data.</text>
</comment>
<evidence type="ECO:0000256" key="4">
    <source>
        <dbReference type="ARBA" id="ARBA00023136"/>
    </source>
</evidence>
<feature type="transmembrane region" description="Helical" evidence="5">
    <location>
        <begin position="414"/>
        <end position="432"/>
    </location>
</feature>
<accession>A0A8S4RSP2</accession>
<feature type="transmembrane region" description="Helical" evidence="5">
    <location>
        <begin position="204"/>
        <end position="221"/>
    </location>
</feature>
<dbReference type="PROSITE" id="PS00216">
    <property type="entry name" value="SUGAR_TRANSPORT_1"/>
    <property type="match status" value="1"/>
</dbReference>
<dbReference type="Gene3D" id="1.20.1250.20">
    <property type="entry name" value="MFS general substrate transporter like domains"/>
    <property type="match status" value="1"/>
</dbReference>
<dbReference type="PANTHER" id="PTHR24064">
    <property type="entry name" value="SOLUTE CARRIER FAMILY 22 MEMBER"/>
    <property type="match status" value="1"/>
</dbReference>
<dbReference type="EMBL" id="CAKXAJ010025576">
    <property type="protein sequence ID" value="CAH2241426.1"/>
    <property type="molecule type" value="Genomic_DNA"/>
</dbReference>
<feature type="transmembrane region" description="Helical" evidence="5">
    <location>
        <begin position="233"/>
        <end position="255"/>
    </location>
</feature>
<feature type="transmembrane region" description="Helical" evidence="5">
    <location>
        <begin position="174"/>
        <end position="192"/>
    </location>
</feature>
<reference evidence="7" key="1">
    <citation type="submission" date="2022-03" db="EMBL/GenBank/DDBJ databases">
        <authorList>
            <person name="Lindestad O."/>
        </authorList>
    </citation>
    <scope>NUCLEOTIDE SEQUENCE</scope>
</reference>
<comment type="subcellular location">
    <subcellularLocation>
        <location evidence="1">Membrane</location>
        <topology evidence="1">Multi-pass membrane protein</topology>
    </subcellularLocation>
</comment>
<evidence type="ECO:0000256" key="2">
    <source>
        <dbReference type="ARBA" id="ARBA00022692"/>
    </source>
</evidence>